<gene>
    <name evidence="2" type="primary">bet</name>
    <name evidence="2" type="ORF">FEA53_13195</name>
    <name evidence="1" type="ORF">FEB89_13360</name>
</gene>
<dbReference type="Pfam" id="PF03837">
    <property type="entry name" value="RecT"/>
    <property type="match status" value="1"/>
</dbReference>
<sequence length="264" mass="29245">MTTALQTLTNKLAERFEMGDGSGLVETLKSSAFAGATVSDAQMIALLVIANQYQLNPWTKEIYAFPGGNGGLTPIVGVDGWVRIINREPQYDGMEFHFTDDYSACTCTIYRKDRSKPIVVTEFMGECKKSSPAWNSHPKRMLRHKAMIQCARLAFGFTGIYDQDEAERIAENEKPPKNITPQNNVVETTAVELISEEQLSQIRQLMQVTGTEEAKILAYIGVQALNQIPKSQAEAVIKKLNLTLDKQNAEKADNGESVGEEIPL</sequence>
<dbReference type="InterPro" id="IPR018330">
    <property type="entry name" value="RecT_fam"/>
</dbReference>
<organism evidence="2 3">
    <name type="scientific">Mannheimia haemolytica</name>
    <name type="common">Pasteurella haemolytica</name>
    <dbReference type="NCBI Taxonomy" id="75985"/>
    <lineage>
        <taxon>Bacteria</taxon>
        <taxon>Pseudomonadati</taxon>
        <taxon>Pseudomonadota</taxon>
        <taxon>Gammaproteobacteria</taxon>
        <taxon>Pasteurellales</taxon>
        <taxon>Pasteurellaceae</taxon>
        <taxon>Mannheimia</taxon>
    </lineage>
</organism>
<reference evidence="3 4" key="1">
    <citation type="journal article" date="2019" name="Vet. Microbiol.">
        <title>Genetic characterization of susceptible and multi-drug resistant Mannheimia haemolytica isolated from high-risk stocker calves prior to and after antimicrobial metaphylaxis.</title>
        <authorList>
            <person name="Snyder E.R."/>
            <person name="Alvarez-Narvaez S."/>
            <person name="Credille B.C."/>
        </authorList>
    </citation>
    <scope>NUCLEOTIDE SEQUENCE [LARGE SCALE GENOMIC DNA]</scope>
    <source>
        <strain evidence="2 3">UGA-R5-128-1</strain>
        <strain evidence="1 4">UGA-R7-163-1</strain>
    </source>
</reference>
<dbReference type="GO" id="GO:0003677">
    <property type="term" value="F:DNA binding"/>
    <property type="evidence" value="ECO:0007669"/>
    <property type="project" value="InterPro"/>
</dbReference>
<evidence type="ECO:0000313" key="1">
    <source>
        <dbReference type="EMBL" id="TRB33973.1"/>
    </source>
</evidence>
<dbReference type="InterPro" id="IPR010183">
    <property type="entry name" value="Phage_lambda_Bet"/>
</dbReference>
<name>A0A248ZZR7_MANHA</name>
<dbReference type="AlphaFoldDB" id="A0A248ZZR7"/>
<dbReference type="OrthoDB" id="8909920at2"/>
<dbReference type="EMBL" id="VAJI01000061">
    <property type="protein sequence ID" value="TRB33973.1"/>
    <property type="molecule type" value="Genomic_DNA"/>
</dbReference>
<dbReference type="RefSeq" id="WP_006250257.1">
    <property type="nucleotide sequence ID" value="NZ_CP011098.1"/>
</dbReference>
<evidence type="ECO:0000313" key="4">
    <source>
        <dbReference type="Proteomes" id="UP000318394"/>
    </source>
</evidence>
<dbReference type="KEGG" id="mhay:VK67_05755"/>
<accession>A0A248ZZR7</accession>
<dbReference type="GeneID" id="67369173"/>
<protein>
    <submittedName>
        <fullName evidence="2">Phage recombination protein Bet</fullName>
    </submittedName>
</protein>
<proteinExistence type="predicted"/>
<evidence type="ECO:0000313" key="2">
    <source>
        <dbReference type="EMBL" id="TRB71677.1"/>
    </source>
</evidence>
<comment type="caution">
    <text evidence="2">The sequence shown here is derived from an EMBL/GenBank/DDBJ whole genome shotgun (WGS) entry which is preliminary data.</text>
</comment>
<dbReference type="NCBIfam" id="TIGR01913">
    <property type="entry name" value="bet_lambda"/>
    <property type="match status" value="1"/>
</dbReference>
<keyword evidence="4" id="KW-1185">Reference proteome</keyword>
<dbReference type="GO" id="GO:0006310">
    <property type="term" value="P:DNA recombination"/>
    <property type="evidence" value="ECO:0007669"/>
    <property type="project" value="InterPro"/>
</dbReference>
<dbReference type="KEGG" id="mhaq:WC39_05520"/>
<evidence type="ECO:0000313" key="3">
    <source>
        <dbReference type="Proteomes" id="UP000315164"/>
    </source>
</evidence>
<dbReference type="Proteomes" id="UP000315164">
    <property type="component" value="Unassembled WGS sequence"/>
</dbReference>
<dbReference type="EMBL" id="VAJB01000051">
    <property type="protein sequence ID" value="TRB71677.1"/>
    <property type="molecule type" value="Genomic_DNA"/>
</dbReference>
<dbReference type="Proteomes" id="UP000318394">
    <property type="component" value="Unassembled WGS sequence"/>
</dbReference>